<sequence>MAGPGGGPPRKSHTKSRFGCKTCKRRHIRCDETFPQCRNCTKHNCRCDYMDVATVHDDASSMRNVPDLLMSAEIEMEIKNWQFTGVAPFAELLQFPRTCWTKLSLTDLRLIHHIVGLSIDLQRRGLASCTIWAQKMPTFLAIAISNDFVMSAILTMSASHLAWITRNQETKQLAYHHRGVAIQGLHNALGAFSKDNCDAILAASIILSWHASEWQSWASLQQGLTTVSIFILYADGETDPKQVLGSMHPMWKQESELAMFLENQRYLGCTNTPVMSGYQFQDEDLASLDQTVVALQALQKRVAHNHEHYRRIGELLEFVRHFQRDLLSQTPEQAFERMQPLRRWLFWLPPAMLRPEDADIGSLAILAQFFGVGVVLDSLFPDLGGAYLGPLSISPIEEIYRMVVARSTTDPFHPDAHLALSAMDLPRHIVAKYKSRLQWSPRTSLDHYSPAPPSPYHSLHDYRLASSSPSSASATYAPYTPPLQSPPEVTIASPPFDVSGAYVTAPASQALYPSSPRLLSDPRDDLSDYSHAGSLQHSPAFPPPYLGDVVCGGLPRVNNGGLGLNMQLYEETPVMVGGYNTAPERGWH</sequence>
<dbReference type="Proteomes" id="UP000661280">
    <property type="component" value="Chromosome 1"/>
</dbReference>
<dbReference type="Pfam" id="PF11951">
    <property type="entry name" value="Fungal_trans_2"/>
    <property type="match status" value="1"/>
</dbReference>
<protein>
    <submittedName>
        <fullName evidence="8">C6 transcription factor RosA-like</fullName>
    </submittedName>
</protein>
<dbReference type="InterPro" id="IPR036864">
    <property type="entry name" value="Zn2-C6_fun-type_DNA-bd_sf"/>
</dbReference>
<dbReference type="RefSeq" id="XP_041536936.1">
    <property type="nucleotide sequence ID" value="XM_041684724.1"/>
</dbReference>
<dbReference type="GO" id="GO:0009893">
    <property type="term" value="P:positive regulation of metabolic process"/>
    <property type="evidence" value="ECO:0007669"/>
    <property type="project" value="UniProtKB-ARBA"/>
</dbReference>
<evidence type="ECO:0000256" key="3">
    <source>
        <dbReference type="ARBA" id="ARBA00023163"/>
    </source>
</evidence>
<evidence type="ECO:0000313" key="8">
    <source>
        <dbReference type="EMBL" id="GAT23053.1"/>
    </source>
</evidence>
<dbReference type="Proteomes" id="UP000075230">
    <property type="component" value="Unassembled WGS sequence"/>
</dbReference>
<keyword evidence="10" id="KW-1185">Reference proteome</keyword>
<dbReference type="GO" id="GO:0008270">
    <property type="term" value="F:zinc ion binding"/>
    <property type="evidence" value="ECO:0007669"/>
    <property type="project" value="InterPro"/>
</dbReference>
<name>A0A146FC06_ASPKA</name>
<organism evidence="8 9">
    <name type="scientific">Aspergillus kawachii</name>
    <name type="common">White koji mold</name>
    <name type="synonym">Aspergillus awamori var. kawachi</name>
    <dbReference type="NCBI Taxonomy" id="1069201"/>
    <lineage>
        <taxon>Eukaryota</taxon>
        <taxon>Fungi</taxon>
        <taxon>Dikarya</taxon>
        <taxon>Ascomycota</taxon>
        <taxon>Pezizomycotina</taxon>
        <taxon>Eurotiomycetes</taxon>
        <taxon>Eurotiomycetidae</taxon>
        <taxon>Eurotiales</taxon>
        <taxon>Aspergillaceae</taxon>
        <taxon>Aspergillus</taxon>
        <taxon>Aspergillus subgen. Circumdati</taxon>
    </lineage>
</organism>
<keyword evidence="3" id="KW-0804">Transcription</keyword>
<evidence type="ECO:0000313" key="10">
    <source>
        <dbReference type="Proteomes" id="UP000661280"/>
    </source>
</evidence>
<dbReference type="InterPro" id="IPR052400">
    <property type="entry name" value="Zn2-C6_fungal_TF"/>
</dbReference>
<dbReference type="EMBL" id="AP024425">
    <property type="protein sequence ID" value="BCR93170.1"/>
    <property type="molecule type" value="Genomic_DNA"/>
</dbReference>
<reference evidence="9" key="2">
    <citation type="submission" date="2016-02" db="EMBL/GenBank/DDBJ databases">
        <title>Genome sequencing of Aspergillus luchuensis NBRC 4314.</title>
        <authorList>
            <person name="Yamada O."/>
        </authorList>
    </citation>
    <scope>NUCLEOTIDE SEQUENCE [LARGE SCALE GENOMIC DNA]</scope>
    <source>
        <strain evidence="9">RIB 2604</strain>
    </source>
</reference>
<reference evidence="8 9" key="1">
    <citation type="journal article" date="2016" name="DNA Res.">
        <title>Genome sequence of Aspergillus luchuensis NBRC 4314.</title>
        <authorList>
            <person name="Yamada O."/>
            <person name="Machida M."/>
            <person name="Hosoyama A."/>
            <person name="Goto M."/>
            <person name="Takahashi T."/>
            <person name="Futagami T."/>
            <person name="Yamagata Y."/>
            <person name="Takeuchi M."/>
            <person name="Kobayashi T."/>
            <person name="Koike H."/>
            <person name="Abe K."/>
            <person name="Asai K."/>
            <person name="Arita M."/>
            <person name="Fujita N."/>
            <person name="Fukuda K."/>
            <person name="Higa K."/>
            <person name="Horikawa H."/>
            <person name="Ishikawa T."/>
            <person name="Jinno K."/>
            <person name="Kato Y."/>
            <person name="Kirimura K."/>
            <person name="Mizutani O."/>
            <person name="Nakasone K."/>
            <person name="Sano M."/>
            <person name="Shiraishi Y."/>
            <person name="Tsukahara M."/>
            <person name="Gomi K."/>
        </authorList>
    </citation>
    <scope>NUCLEOTIDE SEQUENCE [LARGE SCALE GENOMIC DNA]</scope>
    <source>
        <strain evidence="8 9">RIB 2604</strain>
    </source>
</reference>
<dbReference type="Pfam" id="PF00172">
    <property type="entry name" value="Zn_clus"/>
    <property type="match status" value="1"/>
</dbReference>
<dbReference type="EMBL" id="BCWF01000017">
    <property type="protein sequence ID" value="GAT23053.1"/>
    <property type="molecule type" value="Genomic_DNA"/>
</dbReference>
<reference evidence="7" key="4">
    <citation type="submission" date="2021-02" db="EMBL/GenBank/DDBJ databases">
        <title>Aspergillus luchuensis mut. kawachii IFO 4304 genome sequence.</title>
        <authorList>
            <person name="Mori K."/>
            <person name="Kadooka C."/>
            <person name="Goto M."/>
            <person name="Futagami T."/>
        </authorList>
    </citation>
    <scope>NUCLEOTIDE SEQUENCE</scope>
    <source>
        <strain evidence="7">IFO 4308</strain>
    </source>
</reference>
<dbReference type="PANTHER" id="PTHR47657">
    <property type="entry name" value="STEROL REGULATORY ELEMENT-BINDING PROTEIN ECM22"/>
    <property type="match status" value="1"/>
</dbReference>
<dbReference type="PROSITE" id="PS50048">
    <property type="entry name" value="ZN2_CY6_FUNGAL_2"/>
    <property type="match status" value="1"/>
</dbReference>
<dbReference type="SMART" id="SM00066">
    <property type="entry name" value="GAL4"/>
    <property type="match status" value="1"/>
</dbReference>
<dbReference type="VEuPathDB" id="FungiDB:ASPFODRAFT_58597"/>
<feature type="region of interest" description="Disordered" evidence="5">
    <location>
        <begin position="513"/>
        <end position="534"/>
    </location>
</feature>
<evidence type="ECO:0000313" key="9">
    <source>
        <dbReference type="Proteomes" id="UP000075230"/>
    </source>
</evidence>
<dbReference type="GeneID" id="64954495"/>
<dbReference type="CDD" id="cd00067">
    <property type="entry name" value="GAL4"/>
    <property type="match status" value="1"/>
</dbReference>
<reference evidence="7" key="3">
    <citation type="submission" date="2021-01" db="EMBL/GenBank/DDBJ databases">
        <authorList>
            <consortium name="Aspergillus luchuensis mut. kawachii IFO 4304 genome sequencing consortium"/>
            <person name="Kazuki M."/>
            <person name="Futagami T."/>
        </authorList>
    </citation>
    <scope>NUCLEOTIDE SEQUENCE</scope>
    <source>
        <strain evidence="7">IFO 4308</strain>
    </source>
</reference>
<dbReference type="InterPro" id="IPR001138">
    <property type="entry name" value="Zn2Cys6_DnaBD"/>
</dbReference>
<dbReference type="AlphaFoldDB" id="A0A146FC06"/>
<gene>
    <name evidence="7" type="ORF">AKAW2_10216A</name>
    <name evidence="8" type="ORF">RIB2604_01701890</name>
</gene>
<evidence type="ECO:0000256" key="4">
    <source>
        <dbReference type="ARBA" id="ARBA00023242"/>
    </source>
</evidence>
<accession>A0A146FC06</accession>
<dbReference type="KEGG" id="aluc:AKAW2_10216A"/>
<dbReference type="GO" id="GO:0000981">
    <property type="term" value="F:DNA-binding transcription factor activity, RNA polymerase II-specific"/>
    <property type="evidence" value="ECO:0007669"/>
    <property type="project" value="InterPro"/>
</dbReference>
<dbReference type="PROSITE" id="PS00463">
    <property type="entry name" value="ZN2_CY6_FUNGAL_1"/>
    <property type="match status" value="1"/>
</dbReference>
<evidence type="ECO:0000256" key="5">
    <source>
        <dbReference type="SAM" id="MobiDB-lite"/>
    </source>
</evidence>
<evidence type="ECO:0000313" key="7">
    <source>
        <dbReference type="EMBL" id="BCR93170.1"/>
    </source>
</evidence>
<evidence type="ECO:0000259" key="6">
    <source>
        <dbReference type="PROSITE" id="PS50048"/>
    </source>
</evidence>
<feature type="domain" description="Zn(2)-C6 fungal-type" evidence="6">
    <location>
        <begin position="19"/>
        <end position="49"/>
    </location>
</feature>
<dbReference type="Gene3D" id="4.10.240.10">
    <property type="entry name" value="Zn(2)-C6 fungal-type DNA-binding domain"/>
    <property type="match status" value="1"/>
</dbReference>
<keyword evidence="2" id="KW-0238">DNA-binding</keyword>
<evidence type="ECO:0000256" key="2">
    <source>
        <dbReference type="ARBA" id="ARBA00023125"/>
    </source>
</evidence>
<dbReference type="InterPro" id="IPR021858">
    <property type="entry name" value="Fun_TF"/>
</dbReference>
<dbReference type="SUPFAM" id="SSF57701">
    <property type="entry name" value="Zn2/Cys6 DNA-binding domain"/>
    <property type="match status" value="1"/>
</dbReference>
<dbReference type="OrthoDB" id="1924260at2759"/>
<keyword evidence="4" id="KW-0539">Nucleus</keyword>
<keyword evidence="1" id="KW-0805">Transcription regulation</keyword>
<dbReference type="GO" id="GO:0003677">
    <property type="term" value="F:DNA binding"/>
    <property type="evidence" value="ECO:0007669"/>
    <property type="project" value="UniProtKB-KW"/>
</dbReference>
<evidence type="ECO:0000256" key="1">
    <source>
        <dbReference type="ARBA" id="ARBA00023015"/>
    </source>
</evidence>
<dbReference type="PANTHER" id="PTHR47657:SF12">
    <property type="entry name" value="ZN(II)2CYS6 TRANSCRIPTION FACTOR (EUROFUNG)"/>
    <property type="match status" value="1"/>
</dbReference>
<proteinExistence type="predicted"/>